<keyword evidence="1" id="KW-1133">Transmembrane helix</keyword>
<feature type="transmembrane region" description="Helical" evidence="1">
    <location>
        <begin position="381"/>
        <end position="402"/>
    </location>
</feature>
<dbReference type="OrthoDB" id="137965at2"/>
<reference evidence="2 3" key="2">
    <citation type="journal article" date="2011" name="J. Bacteriol.">
        <title>Complete genome sequences for the anaerobic, extremely thermophilic plant biomass-degrading bacteria Caldicellulosiruptor hydrothermalis, Caldicellulosiruptor kristjanssonii, Caldicellulosiruptor kronotskyensis, Caldicellulosiruptor owensenis, and Caldicellulosiruptor lactoaceticus.</title>
        <authorList>
            <person name="Blumer-Schuette S.E."/>
            <person name="Ozdemir I."/>
            <person name="Mistry D."/>
            <person name="Lucas S."/>
            <person name="Lapidus A."/>
            <person name="Cheng J.F."/>
            <person name="Goodwin L.A."/>
            <person name="Pitluck S."/>
            <person name="Land M.L."/>
            <person name="Hauser L.J."/>
            <person name="Woyke T."/>
            <person name="Mikhailova N."/>
            <person name="Pati A."/>
            <person name="Kyrpides N.C."/>
            <person name="Ivanova N."/>
            <person name="Detter J.C."/>
            <person name="Walston-Davenport K."/>
            <person name="Han S."/>
            <person name="Adams M.W."/>
            <person name="Kelly R.M."/>
        </authorList>
    </citation>
    <scope>NUCLEOTIDE SEQUENCE [LARGE SCALE GENOMIC DNA]</scope>
    <source>
        <strain evidence="3">DSM 18901 / VKM B-2411 / 108</strain>
    </source>
</reference>
<dbReference type="InterPro" id="IPR029062">
    <property type="entry name" value="Class_I_gatase-like"/>
</dbReference>
<dbReference type="Proteomes" id="UP000006890">
    <property type="component" value="Chromosome"/>
</dbReference>
<dbReference type="SUPFAM" id="SSF52317">
    <property type="entry name" value="Class I glutamine amidotransferase-like"/>
    <property type="match status" value="1"/>
</dbReference>
<protein>
    <submittedName>
        <fullName evidence="2">Uncharacterized protein</fullName>
    </submittedName>
</protein>
<dbReference type="RefSeq" id="WP_013402463.1">
    <property type="nucleotide sequence ID" value="NC_014652.1"/>
</dbReference>
<evidence type="ECO:0000313" key="3">
    <source>
        <dbReference type="Proteomes" id="UP000006890"/>
    </source>
</evidence>
<proteinExistence type="predicted"/>
<evidence type="ECO:0000256" key="1">
    <source>
        <dbReference type="SAM" id="Phobius"/>
    </source>
</evidence>
<dbReference type="EMBL" id="CP002219">
    <property type="protein sequence ID" value="ADQ06255.1"/>
    <property type="molecule type" value="Genomic_DNA"/>
</dbReference>
<dbReference type="HOGENOM" id="CLU_353631_0_0_9"/>
<dbReference type="STRING" id="632292.Calhy_0513"/>
<sequence length="804" mass="92229">MRKRLVVVLFIFLFLLIGKSITYANNSIEITNIEYGIDNKVNLYNLIELKITLQNKSQDYFKGKISVEWWEPKNDAFATPVASRPKEKKFSFSKEFELAANSKKSIILPMCFGDMIYSATYVKIYNSKGDVILNKQIVPPKKGYNLSIGLLSDQKDKVKYLIKPSQQATSSITVVLLDSSNFPITSSLLERFDTIIIHNYKTSNLSADQYRALKNYIIRGGKLIIFLGENYQKNLSIFKDNFLEGKIMGIKKGDISLNIDEQQLNYTSVVVDKENSEDIVLNDTRFVDFVLKDGEKISQLHIQRKIIGNGVVLVTSFDPFELDIPAEKRDKLLGFLLQSCYSEYSKLFQGIITNSTSYSYSLGVSNSIYNLAVNVKWPQNGLIIILIVIYIFIISFGNYLILKKFNRRHLTWQFILFGSIVWTGVIFGVANVYKIKQPSITETNFIVYNTDRKGYIVNKYYQIFTPLKSSFEVEATDSQKIEPLVKSFKAFVVNLDYANDFEYYPWEKIIFKNVPAFSVKFVRDLETYELPSPLVEMKLNLKDILKPSVEIENKSNYEINHLFVFLSNNMAYVENLKPYAKVVKSFSNIGTDIANGIRNQLYNFNKNRQLNYMYINRLVDLCITSIPENNYSTFYAIGYIKNFNDLQLKVNSKLVKTRGEAIFRVDIKPTWLVDGKMVIPYGIIVPVIIKNTFQNSTSYGPGVQVSYYGKGEIEIEYNVASVLEDVKKVSVRNDSLYGRNNVNEFIYNFKSKKWDRVDLSKAILISESDFGKYLYRGKLRIKVVGFDNSSVATIPLISVEGGGK</sequence>
<accession>E4QCF9</accession>
<reference key="1">
    <citation type="submission" date="2010-09" db="EMBL/GenBank/DDBJ databases">
        <title>Complete sequence of Caldicellulosiruptor hydrothermalis 108.</title>
        <authorList>
            <consortium name="US DOE Joint Genome Institute"/>
            <person name="Lucas S."/>
            <person name="Copeland A."/>
            <person name="Lapidus A."/>
            <person name="Cheng J.-F."/>
            <person name="Bruce D."/>
            <person name="Goodwin L."/>
            <person name="Pitluck S."/>
            <person name="Davenport K."/>
            <person name="Detter J.C."/>
            <person name="Han C."/>
            <person name="Tapia R."/>
            <person name="Land M."/>
            <person name="Hauser L."/>
            <person name="Chang Y.-J."/>
            <person name="Jeffries C."/>
            <person name="Kyrpides N."/>
            <person name="Ivanova N."/>
            <person name="Mikhailova N."/>
            <person name="Blumer-Schuette S.E."/>
            <person name="Kelly R.M."/>
            <person name="Woyke T."/>
        </authorList>
    </citation>
    <scope>NUCLEOTIDE SEQUENCE</scope>
    <source>
        <strain>108</strain>
    </source>
</reference>
<gene>
    <name evidence="2" type="ordered locus">Calhy_0513</name>
</gene>
<dbReference type="KEGG" id="chd:Calhy_0513"/>
<evidence type="ECO:0000313" key="2">
    <source>
        <dbReference type="EMBL" id="ADQ06255.1"/>
    </source>
</evidence>
<name>E4QCF9_CALH1</name>
<keyword evidence="1" id="KW-0812">Transmembrane</keyword>
<organism evidence="2 3">
    <name type="scientific">Caldicellulosiruptor hydrothermalis (strain DSM 18901 / VKM B-2411 / 108)</name>
    <dbReference type="NCBI Taxonomy" id="632292"/>
    <lineage>
        <taxon>Bacteria</taxon>
        <taxon>Bacillati</taxon>
        <taxon>Bacillota</taxon>
        <taxon>Bacillota incertae sedis</taxon>
        <taxon>Caldicellulosiruptorales</taxon>
        <taxon>Caldicellulosiruptoraceae</taxon>
        <taxon>Caldicellulosiruptor</taxon>
    </lineage>
</organism>
<dbReference type="eggNOG" id="COG0318">
    <property type="taxonomic scope" value="Bacteria"/>
</dbReference>
<keyword evidence="1" id="KW-0472">Membrane</keyword>
<dbReference type="AlphaFoldDB" id="E4QCF9"/>
<dbReference type="Gene3D" id="3.40.50.880">
    <property type="match status" value="1"/>
</dbReference>
<feature type="transmembrane region" description="Helical" evidence="1">
    <location>
        <begin position="414"/>
        <end position="433"/>
    </location>
</feature>
<keyword evidence="3" id="KW-1185">Reference proteome</keyword>